<sequence length="143" mass="15533">MAAPKKPSKISDEHKVKLAAGRDQSRSVARYLEALETHRPKQGRKRSAETVAKQLSATELSLKGATGITRLELLQAQRDLKAEAERLSDSVDIAALEAAFVKVARAYGERKGINYGTWRDFGVAADVLKKAGIARTRSTGATK</sequence>
<feature type="region of interest" description="Disordered" evidence="1">
    <location>
        <begin position="1"/>
        <end position="24"/>
    </location>
</feature>
<gene>
    <name evidence="2" type="ORF">UFOPK2242_00475</name>
    <name evidence="3" type="ORF">UFOPK3789_01020</name>
</gene>
<proteinExistence type="predicted"/>
<name>A0A6J7KLA7_9ZZZZ</name>
<reference evidence="3" key="1">
    <citation type="submission" date="2020-05" db="EMBL/GenBank/DDBJ databases">
        <authorList>
            <person name="Chiriac C."/>
            <person name="Salcher M."/>
            <person name="Ghai R."/>
            <person name="Kavagutti S V."/>
        </authorList>
    </citation>
    <scope>NUCLEOTIDE SEQUENCE</scope>
</reference>
<organism evidence="3">
    <name type="scientific">freshwater metagenome</name>
    <dbReference type="NCBI Taxonomy" id="449393"/>
    <lineage>
        <taxon>unclassified sequences</taxon>
        <taxon>metagenomes</taxon>
        <taxon>ecological metagenomes</taxon>
    </lineage>
</organism>
<evidence type="ECO:0000313" key="3">
    <source>
        <dbReference type="EMBL" id="CAB4956467.1"/>
    </source>
</evidence>
<accession>A0A6J7KLA7</accession>
<protein>
    <submittedName>
        <fullName evidence="3">Unannotated protein</fullName>
    </submittedName>
</protein>
<evidence type="ECO:0000256" key="1">
    <source>
        <dbReference type="SAM" id="MobiDB-lite"/>
    </source>
</evidence>
<evidence type="ECO:0000313" key="2">
    <source>
        <dbReference type="EMBL" id="CAB4652162.1"/>
    </source>
</evidence>
<dbReference type="EMBL" id="CAFBNL010000059">
    <property type="protein sequence ID" value="CAB4956467.1"/>
    <property type="molecule type" value="Genomic_DNA"/>
</dbReference>
<dbReference type="EMBL" id="CAEZWM010000040">
    <property type="protein sequence ID" value="CAB4652162.1"/>
    <property type="molecule type" value="Genomic_DNA"/>
</dbReference>
<dbReference type="AlphaFoldDB" id="A0A6J7KLA7"/>